<feature type="transmembrane region" description="Helical" evidence="6">
    <location>
        <begin position="12"/>
        <end position="32"/>
    </location>
</feature>
<dbReference type="Pfam" id="PF13487">
    <property type="entry name" value="HD_5"/>
    <property type="match status" value="1"/>
</dbReference>
<keyword evidence="11" id="KW-1185">Reference proteome</keyword>
<feature type="domain" description="HAMP" evidence="7">
    <location>
        <begin position="356"/>
        <end position="408"/>
    </location>
</feature>
<dbReference type="Pfam" id="PF02743">
    <property type="entry name" value="dCache_1"/>
    <property type="match status" value="1"/>
</dbReference>
<dbReference type="SMART" id="SM00471">
    <property type="entry name" value="HDc"/>
    <property type="match status" value="1"/>
</dbReference>
<dbReference type="PATRIC" id="fig|1121326.3.peg.2196"/>
<evidence type="ECO:0000256" key="3">
    <source>
        <dbReference type="ARBA" id="ARBA00022692"/>
    </source>
</evidence>
<organism evidence="10 11">
    <name type="scientific">Clostridium magnum DSM 2767</name>
    <dbReference type="NCBI Taxonomy" id="1121326"/>
    <lineage>
        <taxon>Bacteria</taxon>
        <taxon>Bacillati</taxon>
        <taxon>Bacillota</taxon>
        <taxon>Clostridia</taxon>
        <taxon>Eubacteriales</taxon>
        <taxon>Clostridiaceae</taxon>
        <taxon>Clostridium</taxon>
    </lineage>
</organism>
<dbReference type="CDD" id="cd12913">
    <property type="entry name" value="PDC1_MCP_like"/>
    <property type="match status" value="1"/>
</dbReference>
<dbReference type="SUPFAM" id="SSF55073">
    <property type="entry name" value="Nucleotide cyclase"/>
    <property type="match status" value="1"/>
</dbReference>
<dbReference type="PROSITE" id="PS51832">
    <property type="entry name" value="HD_GYP"/>
    <property type="match status" value="1"/>
</dbReference>
<protein>
    <submittedName>
        <fullName evidence="10">Cyclic di-GMP phosphodiesterase response regulator RpfG</fullName>
        <ecNumber evidence="10">3.1.4.52</ecNumber>
    </submittedName>
</protein>
<keyword evidence="2" id="KW-1003">Cell membrane</keyword>
<dbReference type="EMBL" id="LWAE01000002">
    <property type="protein sequence ID" value="KZL92394.1"/>
    <property type="molecule type" value="Genomic_DNA"/>
</dbReference>
<keyword evidence="10" id="KW-0378">Hydrolase</keyword>
<dbReference type="CDD" id="cd01949">
    <property type="entry name" value="GGDEF"/>
    <property type="match status" value="1"/>
</dbReference>
<evidence type="ECO:0000259" key="8">
    <source>
        <dbReference type="PROSITE" id="PS50887"/>
    </source>
</evidence>
<dbReference type="CDD" id="cd00077">
    <property type="entry name" value="HDc"/>
    <property type="match status" value="1"/>
</dbReference>
<dbReference type="PROSITE" id="PS50885">
    <property type="entry name" value="HAMP"/>
    <property type="match status" value="1"/>
</dbReference>
<dbReference type="SUPFAM" id="SSF103190">
    <property type="entry name" value="Sensory domain-like"/>
    <property type="match status" value="1"/>
</dbReference>
<dbReference type="PANTHER" id="PTHR43155:SF2">
    <property type="entry name" value="CYCLIC DI-GMP PHOSPHODIESTERASE PA4108"/>
    <property type="match status" value="1"/>
</dbReference>
<keyword evidence="4 6" id="KW-1133">Transmembrane helix</keyword>
<dbReference type="CDD" id="cd06225">
    <property type="entry name" value="HAMP"/>
    <property type="match status" value="1"/>
</dbReference>
<comment type="subcellular location">
    <subcellularLocation>
        <location evidence="1">Cell membrane</location>
        <topology evidence="1">Multi-pass membrane protein</topology>
    </subcellularLocation>
</comment>
<evidence type="ECO:0000313" key="10">
    <source>
        <dbReference type="EMBL" id="KZL92394.1"/>
    </source>
</evidence>
<dbReference type="InterPro" id="IPR000160">
    <property type="entry name" value="GGDEF_dom"/>
</dbReference>
<reference evidence="10 11" key="1">
    <citation type="submission" date="2016-04" db="EMBL/GenBank/DDBJ databases">
        <title>Genome sequence of Clostridium magnum DSM 2767.</title>
        <authorList>
            <person name="Poehlein A."/>
            <person name="Uhlig R."/>
            <person name="Fischer R."/>
            <person name="Bahl H."/>
            <person name="Daniel R."/>
        </authorList>
    </citation>
    <scope>NUCLEOTIDE SEQUENCE [LARGE SCALE GENOMIC DNA]</scope>
    <source>
        <strain evidence="10 11">DSM 2767</strain>
    </source>
</reference>
<keyword evidence="5 6" id="KW-0472">Membrane</keyword>
<accession>A0A162T9X5</accession>
<dbReference type="EC" id="3.1.4.52" evidence="10"/>
<dbReference type="InterPro" id="IPR029787">
    <property type="entry name" value="Nucleotide_cyclase"/>
</dbReference>
<dbReference type="GO" id="GO:0007165">
    <property type="term" value="P:signal transduction"/>
    <property type="evidence" value="ECO:0007669"/>
    <property type="project" value="InterPro"/>
</dbReference>
<evidence type="ECO:0000259" key="9">
    <source>
        <dbReference type="PROSITE" id="PS51832"/>
    </source>
</evidence>
<feature type="domain" description="GGDEF" evidence="8">
    <location>
        <begin position="459"/>
        <end position="594"/>
    </location>
</feature>
<evidence type="ECO:0000256" key="5">
    <source>
        <dbReference type="ARBA" id="ARBA00023136"/>
    </source>
</evidence>
<dbReference type="STRING" id="1121326.CLMAG_22030"/>
<dbReference type="OrthoDB" id="9804747at2"/>
<dbReference type="Pfam" id="PF00672">
    <property type="entry name" value="HAMP"/>
    <property type="match status" value="1"/>
</dbReference>
<dbReference type="NCBIfam" id="TIGR00254">
    <property type="entry name" value="GGDEF"/>
    <property type="match status" value="1"/>
</dbReference>
<comment type="caution">
    <text evidence="10">The sequence shown here is derived from an EMBL/GenBank/DDBJ whole genome shotgun (WGS) entry which is preliminary data.</text>
</comment>
<dbReference type="GO" id="GO:0005886">
    <property type="term" value="C:plasma membrane"/>
    <property type="evidence" value="ECO:0007669"/>
    <property type="project" value="UniProtKB-SubCell"/>
</dbReference>
<dbReference type="Gene3D" id="3.30.450.20">
    <property type="entry name" value="PAS domain"/>
    <property type="match status" value="2"/>
</dbReference>
<dbReference type="SMART" id="SM00267">
    <property type="entry name" value="GGDEF"/>
    <property type="match status" value="1"/>
</dbReference>
<dbReference type="PANTHER" id="PTHR43155">
    <property type="entry name" value="CYCLIC DI-GMP PHOSPHODIESTERASE PA4108-RELATED"/>
    <property type="match status" value="1"/>
</dbReference>
<dbReference type="InterPro" id="IPR003660">
    <property type="entry name" value="HAMP_dom"/>
</dbReference>
<dbReference type="AlphaFoldDB" id="A0A162T9X5"/>
<evidence type="ECO:0000259" key="7">
    <source>
        <dbReference type="PROSITE" id="PS50885"/>
    </source>
</evidence>
<sequence length="764" mass="87068">MCNKKGKIGFNIIISFIVIIVITFSIIGFFVYSNWKNTLDRVVSQEEKDTNESILQKMDEFINEPLNINETNYNLFKRSILDINNKDQRDSYFAGVVEAHKKYIYSYSYGTESGEYYGARRNLNNDVEVIENNESTGGSSYYYSTTKDLTAGRFMEKTEKFDPRTRDWYTIAKEAKKPVFSPIYRHFVMNDLAISAAYPIYNNAGVLEGVLGTHITLSRINSFLKGITKDRKATAYIIERKSGELVANSLEKSNFQTLPEGKTKRISIGEMNNKSVSEAYERYKTDSNNNFVIERENDKFHVTITKFNREGLDWLIITSIPESQFTIDFVKSVRFSTILSAIALMLAIMIYRKNIELILKPIYDLINVTEKFSKGDFSYRARVFRNDEIGKLSTAFNNMADQLHNFINTLEDKVKERTIELEKINEEVIYLSYHDQLTGLYNRRYFDEELRRIDTDGNYPLTIIMADVNGLKLLNDSLGHAMGDELIKKAANIITTVCGKNGVVARIGGDEFVILLPSTGSVEVESILRDIKSKAAGEKVGFAEISIAFGYEVKTHKGEQIENILKKAEDNMYKTKLLQRPGIMGKTFEAIINNLNEKNKTEEVHSRKIADICVEIGKALKMNETDIGELKTAALLHDIGKIAIKDDILKKSGKLTEEELEQFKSHAEVGYRILNTTEGLSEISKYVLSHHERWDGMGYPKGLKGTEIPLQSRIIAIADVYEAMTRETNYRTALSKEVIIENLKKIAGTQIDPELVMIFIEKVL</sequence>
<gene>
    <name evidence="10" type="primary">rpfG_4</name>
    <name evidence="10" type="ORF">CLMAG_22030</name>
</gene>
<dbReference type="Gene3D" id="1.10.3210.10">
    <property type="entry name" value="Hypothetical protein af1432"/>
    <property type="match status" value="1"/>
</dbReference>
<dbReference type="InterPro" id="IPR029151">
    <property type="entry name" value="Sensor-like_sf"/>
</dbReference>
<feature type="transmembrane region" description="Helical" evidence="6">
    <location>
        <begin position="333"/>
        <end position="351"/>
    </location>
</feature>
<dbReference type="SUPFAM" id="SSF109604">
    <property type="entry name" value="HD-domain/PDEase-like"/>
    <property type="match status" value="1"/>
</dbReference>
<dbReference type="PROSITE" id="PS50887">
    <property type="entry name" value="GGDEF"/>
    <property type="match status" value="1"/>
</dbReference>
<feature type="domain" description="HD-GYP" evidence="9">
    <location>
        <begin position="580"/>
        <end position="764"/>
    </location>
</feature>
<dbReference type="InterPro" id="IPR043128">
    <property type="entry name" value="Rev_trsase/Diguanyl_cyclase"/>
</dbReference>
<keyword evidence="3 6" id="KW-0812">Transmembrane</keyword>
<dbReference type="SUPFAM" id="SSF158472">
    <property type="entry name" value="HAMP domain-like"/>
    <property type="match status" value="1"/>
</dbReference>
<dbReference type="Gene3D" id="3.30.70.270">
    <property type="match status" value="1"/>
</dbReference>
<dbReference type="Pfam" id="PF00990">
    <property type="entry name" value="GGDEF"/>
    <property type="match status" value="1"/>
</dbReference>
<evidence type="ECO:0000256" key="1">
    <source>
        <dbReference type="ARBA" id="ARBA00004651"/>
    </source>
</evidence>
<dbReference type="RefSeq" id="WP_082831880.1">
    <property type="nucleotide sequence ID" value="NZ_FQXL01000004.1"/>
</dbReference>
<dbReference type="InterPro" id="IPR003607">
    <property type="entry name" value="HD/PDEase_dom"/>
</dbReference>
<evidence type="ECO:0000256" key="6">
    <source>
        <dbReference type="SAM" id="Phobius"/>
    </source>
</evidence>
<dbReference type="GO" id="GO:0071111">
    <property type="term" value="F:cyclic-guanylate-specific phosphodiesterase activity"/>
    <property type="evidence" value="ECO:0007669"/>
    <property type="project" value="UniProtKB-EC"/>
</dbReference>
<dbReference type="SMART" id="SM00304">
    <property type="entry name" value="HAMP"/>
    <property type="match status" value="1"/>
</dbReference>
<evidence type="ECO:0000256" key="2">
    <source>
        <dbReference type="ARBA" id="ARBA00022475"/>
    </source>
</evidence>
<evidence type="ECO:0000313" key="11">
    <source>
        <dbReference type="Proteomes" id="UP000076603"/>
    </source>
</evidence>
<name>A0A162T9X5_9CLOT</name>
<dbReference type="InterPro" id="IPR037522">
    <property type="entry name" value="HD_GYP_dom"/>
</dbReference>
<dbReference type="Gene3D" id="6.10.340.10">
    <property type="match status" value="1"/>
</dbReference>
<dbReference type="InterPro" id="IPR033479">
    <property type="entry name" value="dCache_1"/>
</dbReference>
<proteinExistence type="predicted"/>
<dbReference type="Proteomes" id="UP000076603">
    <property type="component" value="Unassembled WGS sequence"/>
</dbReference>
<evidence type="ECO:0000256" key="4">
    <source>
        <dbReference type="ARBA" id="ARBA00022989"/>
    </source>
</evidence>